<dbReference type="GO" id="GO:0015920">
    <property type="term" value="P:lipopolysaccharide transport"/>
    <property type="evidence" value="ECO:0007669"/>
    <property type="project" value="InterPro"/>
</dbReference>
<reference evidence="6 7" key="1">
    <citation type="submission" date="2016-10" db="EMBL/GenBank/DDBJ databases">
        <authorList>
            <person name="de Groot N.N."/>
        </authorList>
    </citation>
    <scope>NUCLEOTIDE SEQUENCE [LARGE SCALE GENOMIC DNA]</scope>
    <source>
        <strain evidence="6 7">EP1-55-1</strain>
    </source>
</reference>
<dbReference type="InterPro" id="IPR005653">
    <property type="entry name" value="OstA-like_N"/>
</dbReference>
<keyword evidence="7" id="KW-1185">Reference proteome</keyword>
<evidence type="ECO:0000313" key="6">
    <source>
        <dbReference type="EMBL" id="SFP22908.1"/>
    </source>
</evidence>
<feature type="chain" id="PRO_5011470604" evidence="4">
    <location>
        <begin position="21"/>
        <end position="161"/>
    </location>
</feature>
<dbReference type="InterPro" id="IPR052037">
    <property type="entry name" value="LPS_export_LptA"/>
</dbReference>
<dbReference type="Gene3D" id="2.60.450.10">
    <property type="entry name" value="Lipopolysaccharide (LPS) transport protein A like domain"/>
    <property type="match status" value="1"/>
</dbReference>
<evidence type="ECO:0000259" key="5">
    <source>
        <dbReference type="Pfam" id="PF03968"/>
    </source>
</evidence>
<evidence type="ECO:0000256" key="1">
    <source>
        <dbReference type="ARBA" id="ARBA00022448"/>
    </source>
</evidence>
<keyword evidence="3" id="KW-0574">Periplasm</keyword>
<dbReference type="NCBIfam" id="TIGR03002">
    <property type="entry name" value="outer_YhbN_LptA"/>
    <property type="match status" value="1"/>
</dbReference>
<dbReference type="PANTHER" id="PTHR36504">
    <property type="entry name" value="LIPOPOLYSACCHARIDE EXPORT SYSTEM PROTEIN LPTA"/>
    <property type="match status" value="1"/>
</dbReference>
<dbReference type="GO" id="GO:0030288">
    <property type="term" value="C:outer membrane-bounded periplasmic space"/>
    <property type="evidence" value="ECO:0007669"/>
    <property type="project" value="TreeGrafter"/>
</dbReference>
<dbReference type="EMBL" id="FOXB01000011">
    <property type="protein sequence ID" value="SFP22908.1"/>
    <property type="molecule type" value="Genomic_DNA"/>
</dbReference>
<organism evidence="6 7">
    <name type="scientific">Hydrogenimonas thermophila</name>
    <dbReference type="NCBI Taxonomy" id="223786"/>
    <lineage>
        <taxon>Bacteria</taxon>
        <taxon>Pseudomonadati</taxon>
        <taxon>Campylobacterota</taxon>
        <taxon>Epsilonproteobacteria</taxon>
        <taxon>Campylobacterales</taxon>
        <taxon>Hydrogenimonadaceae</taxon>
        <taxon>Hydrogenimonas</taxon>
    </lineage>
</organism>
<evidence type="ECO:0000256" key="3">
    <source>
        <dbReference type="ARBA" id="ARBA00022764"/>
    </source>
</evidence>
<dbReference type="GO" id="GO:0017089">
    <property type="term" value="F:glycolipid transfer activity"/>
    <property type="evidence" value="ECO:0007669"/>
    <property type="project" value="TreeGrafter"/>
</dbReference>
<feature type="domain" description="Organic solvent tolerance-like N-terminal" evidence="5">
    <location>
        <begin position="22"/>
        <end position="133"/>
    </location>
</feature>
<proteinExistence type="predicted"/>
<feature type="signal peptide" evidence="4">
    <location>
        <begin position="1"/>
        <end position="20"/>
    </location>
</feature>
<evidence type="ECO:0000256" key="4">
    <source>
        <dbReference type="SAM" id="SignalP"/>
    </source>
</evidence>
<keyword evidence="2 4" id="KW-0732">Signal</keyword>
<evidence type="ECO:0000256" key="2">
    <source>
        <dbReference type="ARBA" id="ARBA00022729"/>
    </source>
</evidence>
<protein>
    <submittedName>
        <fullName evidence="6">Lipopolysaccharide export system protein LptA</fullName>
    </submittedName>
</protein>
<dbReference type="OrthoDB" id="5373249at2"/>
<dbReference type="PANTHER" id="PTHR36504:SF1">
    <property type="entry name" value="LIPOPOLYSACCHARIDE EXPORT SYSTEM PROTEIN LPTA"/>
    <property type="match status" value="1"/>
</dbReference>
<dbReference type="Pfam" id="PF03968">
    <property type="entry name" value="LptD_N"/>
    <property type="match status" value="1"/>
</dbReference>
<keyword evidence="1" id="KW-0813">Transport</keyword>
<dbReference type="GO" id="GO:0009279">
    <property type="term" value="C:cell outer membrane"/>
    <property type="evidence" value="ECO:0007669"/>
    <property type="project" value="TreeGrafter"/>
</dbReference>
<dbReference type="RefSeq" id="WP_092911858.1">
    <property type="nucleotide sequence ID" value="NZ_FOXB01000011.1"/>
</dbReference>
<evidence type="ECO:0000313" key="7">
    <source>
        <dbReference type="Proteomes" id="UP000199227"/>
    </source>
</evidence>
<dbReference type="InterPro" id="IPR014340">
    <property type="entry name" value="LptA"/>
</dbReference>
<name>A0A1I5NM42_9BACT</name>
<dbReference type="STRING" id="223786.SAMN05216234_11129"/>
<dbReference type="AlphaFoldDB" id="A0A1I5NM42"/>
<dbReference type="Proteomes" id="UP000199227">
    <property type="component" value="Unassembled WGS sequence"/>
</dbReference>
<dbReference type="GO" id="GO:0001530">
    <property type="term" value="F:lipopolysaccharide binding"/>
    <property type="evidence" value="ECO:0007669"/>
    <property type="project" value="InterPro"/>
</dbReference>
<gene>
    <name evidence="6" type="ORF">SAMN05216234_11129</name>
</gene>
<accession>A0A1I5NM42</accession>
<sequence>MKKYLLLPLLAISTLFSSQQVEITADHFEASDVKKVTKFIGNVHMIKGVDELNASKVYVYFDANKKPIKYEAIGNVKFTITMNDGKKVYKGESGRLVYIPKTEIYELYENVKLFDTKLDRILIGEKVFVDKQSAKARVEGSKEKPVKFIFKIEENNASKNR</sequence>